<dbReference type="PANTHER" id="PTHR11361:SF99">
    <property type="entry name" value="DNA MISMATCH REPAIR PROTEIN"/>
    <property type="match status" value="1"/>
</dbReference>
<dbReference type="InterPro" id="IPR000432">
    <property type="entry name" value="DNA_mismatch_repair_MutS_C"/>
</dbReference>
<evidence type="ECO:0000256" key="3">
    <source>
        <dbReference type="ARBA" id="ARBA00023125"/>
    </source>
</evidence>
<feature type="transmembrane region" description="Helical" evidence="4">
    <location>
        <begin position="24"/>
        <end position="42"/>
    </location>
</feature>
<reference evidence="6 7" key="1">
    <citation type="submission" date="2023-08" db="EMBL/GenBank/DDBJ databases">
        <title>Draft genome sequence of Algoriphagus confluentis.</title>
        <authorList>
            <person name="Takatani N."/>
            <person name="Hosokawa M."/>
            <person name="Sawabe T."/>
        </authorList>
    </citation>
    <scope>NUCLEOTIDE SEQUENCE [LARGE SCALE GENOMIC DNA]</scope>
    <source>
        <strain evidence="6 7">NBRC 111222</strain>
    </source>
</reference>
<dbReference type="InterPro" id="IPR045076">
    <property type="entry name" value="MutS"/>
</dbReference>
<feature type="transmembrane region" description="Helical" evidence="4">
    <location>
        <begin position="48"/>
        <end position="65"/>
    </location>
</feature>
<evidence type="ECO:0000313" key="7">
    <source>
        <dbReference type="Proteomes" id="UP001338309"/>
    </source>
</evidence>
<dbReference type="InterPro" id="IPR027417">
    <property type="entry name" value="P-loop_NTPase"/>
</dbReference>
<evidence type="ECO:0000259" key="5">
    <source>
        <dbReference type="SMART" id="SM00534"/>
    </source>
</evidence>
<keyword evidence="4" id="KW-0472">Membrane</keyword>
<dbReference type="SUPFAM" id="SSF52540">
    <property type="entry name" value="P-loop containing nucleoside triphosphate hydrolases"/>
    <property type="match status" value="1"/>
</dbReference>
<keyword evidence="4" id="KW-0812">Transmembrane</keyword>
<dbReference type="RefSeq" id="WP_338224655.1">
    <property type="nucleotide sequence ID" value="NZ_BTPD01000008.1"/>
</dbReference>
<accession>A0ABQ6PRR9</accession>
<evidence type="ECO:0000256" key="4">
    <source>
        <dbReference type="SAM" id="Phobius"/>
    </source>
</evidence>
<comment type="caution">
    <text evidence="6">The sequence shown here is derived from an EMBL/GenBank/DDBJ whole genome shotgun (WGS) entry which is preliminary data.</text>
</comment>
<sequence>MGIFDFDPQGLEDKLKSTKKRESILSLGRLIAFFAILGLGVLSISDSLGWLVPTLGLGIVFLYLIRKFNHTLDQQKIYRALALLASRKAQRRDRNLKGLDSGAEFADKNHPYSGDLDLFGDHSLFQLINHTYSPAGKSKLAQVMKESFSPEESQQRNLAVQFLSNRPDFLRAMEASGVAFAKDIPLSEAWKKWLGTQEKRPKINQVFAVLGPLGGLFLLGATIWGNLPQGYLGLWVILGTVALSLVFNPLKQAAEALPVSSLLRSFSVQAHCIEQETFPTPLLEGEKRKLFGGDRSISLQLSQLDQLALWVQNRMNLLYIPVNLLFWTDFILYDRLLSWKSKAGPSLSTLPEHLADWEVWVSLGAFELEMEGKGKTLWAPERLFEAEQMVHPLLLPIRAVPNSLKLDENQKLVLLTGANMSGKTTFMRTLGTNWVLAQMGLSPFAQSLTLGDFKLYTSMRNTDNLGESVSSFYAELFRIKTLIDRLDSGERVLFLLDEILKGTNTEDRISGSRALVEQILQTRGFGIISTHDIELADLATTQKSVSNYSFHSEIQDQEIRFDFLLKEGACPSFNAHKLMELMGIRFGQG</sequence>
<protein>
    <submittedName>
        <fullName evidence="6">MutS family DNA mismatch repair protein</fullName>
    </submittedName>
</protein>
<keyword evidence="4" id="KW-1133">Transmembrane helix</keyword>
<dbReference type="Gene3D" id="3.40.50.300">
    <property type="entry name" value="P-loop containing nucleotide triphosphate hydrolases"/>
    <property type="match status" value="1"/>
</dbReference>
<keyword evidence="1" id="KW-0547">Nucleotide-binding</keyword>
<evidence type="ECO:0000256" key="1">
    <source>
        <dbReference type="ARBA" id="ARBA00022741"/>
    </source>
</evidence>
<proteinExistence type="predicted"/>
<feature type="domain" description="DNA mismatch repair proteins mutS family" evidence="5">
    <location>
        <begin position="410"/>
        <end position="588"/>
    </location>
</feature>
<dbReference type="EMBL" id="BTPD01000008">
    <property type="protein sequence ID" value="GMQ29940.1"/>
    <property type="molecule type" value="Genomic_DNA"/>
</dbReference>
<evidence type="ECO:0000313" key="6">
    <source>
        <dbReference type="EMBL" id="GMQ29940.1"/>
    </source>
</evidence>
<feature type="transmembrane region" description="Helical" evidence="4">
    <location>
        <begin position="206"/>
        <end position="225"/>
    </location>
</feature>
<organism evidence="6 7">
    <name type="scientific">Algoriphagus confluentis</name>
    <dbReference type="NCBI Taxonomy" id="1697556"/>
    <lineage>
        <taxon>Bacteria</taxon>
        <taxon>Pseudomonadati</taxon>
        <taxon>Bacteroidota</taxon>
        <taxon>Cytophagia</taxon>
        <taxon>Cytophagales</taxon>
        <taxon>Cyclobacteriaceae</taxon>
        <taxon>Algoriphagus</taxon>
    </lineage>
</organism>
<dbReference type="Proteomes" id="UP001338309">
    <property type="component" value="Unassembled WGS sequence"/>
</dbReference>
<name>A0ABQ6PRR9_9BACT</name>
<evidence type="ECO:0000256" key="2">
    <source>
        <dbReference type="ARBA" id="ARBA00022840"/>
    </source>
</evidence>
<keyword evidence="2" id="KW-0067">ATP-binding</keyword>
<keyword evidence="3" id="KW-0238">DNA-binding</keyword>
<dbReference type="SMART" id="SM00534">
    <property type="entry name" value="MUTSac"/>
    <property type="match status" value="1"/>
</dbReference>
<gene>
    <name evidence="6" type="ORF">Aconfl_25830</name>
</gene>
<dbReference type="Pfam" id="PF00488">
    <property type="entry name" value="MutS_V"/>
    <property type="match status" value="1"/>
</dbReference>
<dbReference type="PANTHER" id="PTHR11361">
    <property type="entry name" value="DNA MISMATCH REPAIR PROTEIN MUTS FAMILY MEMBER"/>
    <property type="match status" value="1"/>
</dbReference>
<keyword evidence="7" id="KW-1185">Reference proteome</keyword>